<evidence type="ECO:0000256" key="3">
    <source>
        <dbReference type="ARBA" id="ARBA00022679"/>
    </source>
</evidence>
<keyword evidence="7" id="KW-0175">Coiled coil</keyword>
<name>A0A074ZMU1_OPIVI</name>
<accession>A0A074ZMU1</accession>
<sequence length="947" mass="108241">MLDLVPLRGDLILTYALFEQILANRFFTVDPANTRRGHSKNTFKLRAHTFIRRNFFSFRVVAAWNDLPPSVVHAPSRTQCKALLGSYLCESTRRRTTANDRPGVLRSCNVHAIEAPGDSDSPKAGVHDNFCGWRTEIKLMSPSSTQQVDTPTRYHAGQLLYLPGLIVRSDRYSVGQVMNKTPLVYSAHCVLTLSHDFVLHGENGTEDATKLYTKKNELEIYHLLWRELTDQPFRNARCPRWLEREFTDRNVRGSNPTYASQLPLSGLGQPGSIPALVQSSDGMANYSWGRDGSSGCSTNLLTGRSVFQIRLLPLIFTCLGLGKLAVSQPLCFLLVAWQLRTRRMLHLNKVVLLPRRHITALSKRVRKRPVDFMSFFPRMVSCSRNWYRSSSLLFKCAKNVHSQICIPAYLMDRTKPAEEILRSLTPEDSARLEVILAEYQLMADKGWDVPAVLRPLHKLDLLCCTSHSARMRHYEFLFKKEKMHENKIAKKLAKPPRENLSTAPASDDRIMRMIGPKCIRLHQEDWMWAEIRCPDSAQQLVFDFSHESEMRLQDQKNLAAQFLYVMRTARLMRPYPFHLNLCGLLPGTNQYAFMEQAFGIEALGSTVKNLTDIPWTVSPNHYTVDFPLNDPNKPVIYLSPNAPRCFEPGEWDHTAVYVIGAVVDKSIRRPVTLAKARRAGVQCIRLPLERYFNWSPGSGKCLTLNCIYDIMATAKSTNGDWETALRSHVPRRLYVETNTYSRQVKKLLTKIYPRPIRPFGGSLSRRSPKTTIVNPRDRSQETSCWRNHQGSEESDHLEHRRPPRLVSLIWCPQLTVTVGPSTASKIYDCIYSLKRHRFSGPDDSPLVLFKDGSEILSQRLYDPLACPRPLGECPFRNRGISLTPVVTRLLASLVLHRLMFAREILNREEQAGFRPGRGWVDQVLTTPYVKTNHNFSISGFRRRIRLG</sequence>
<evidence type="ECO:0000256" key="10">
    <source>
        <dbReference type="SAM" id="MobiDB-lite"/>
    </source>
</evidence>
<evidence type="ECO:0000256" key="7">
    <source>
        <dbReference type="ARBA" id="ARBA00023054"/>
    </source>
</evidence>
<dbReference type="GO" id="GO:0070131">
    <property type="term" value="P:positive regulation of mitochondrial translation"/>
    <property type="evidence" value="ECO:0007669"/>
    <property type="project" value="TreeGrafter"/>
</dbReference>
<evidence type="ECO:0000256" key="6">
    <source>
        <dbReference type="ARBA" id="ARBA00022946"/>
    </source>
</evidence>
<protein>
    <recommendedName>
        <fullName evidence="9">RNA (guanine-9-)-methyltransferase domain-containing protein 1</fullName>
    </recommendedName>
</protein>
<dbReference type="GO" id="GO:0097745">
    <property type="term" value="P:mitochondrial tRNA 5'-end processing"/>
    <property type="evidence" value="ECO:0007669"/>
    <property type="project" value="TreeGrafter"/>
</dbReference>
<dbReference type="GeneID" id="20318735"/>
<keyword evidence="3" id="KW-0808">Transferase</keyword>
<dbReference type="PROSITE" id="PS51675">
    <property type="entry name" value="SAM_MT_TRM10"/>
    <property type="match status" value="1"/>
</dbReference>
<evidence type="ECO:0000256" key="5">
    <source>
        <dbReference type="ARBA" id="ARBA00022694"/>
    </source>
</evidence>
<keyword evidence="13" id="KW-1185">Reference proteome</keyword>
<dbReference type="InterPro" id="IPR007356">
    <property type="entry name" value="tRNA_m1G_MeTrfase_euk"/>
</dbReference>
<dbReference type="InterPro" id="IPR038459">
    <property type="entry name" value="MT_TRM10-typ_sf"/>
</dbReference>
<evidence type="ECO:0000313" key="13">
    <source>
        <dbReference type="Proteomes" id="UP000054324"/>
    </source>
</evidence>
<dbReference type="GO" id="GO:0005654">
    <property type="term" value="C:nucleoplasm"/>
    <property type="evidence" value="ECO:0007669"/>
    <property type="project" value="TreeGrafter"/>
</dbReference>
<dbReference type="OrthoDB" id="9976048at2759"/>
<organism evidence="12 13">
    <name type="scientific">Opisthorchis viverrini</name>
    <name type="common">Southeast Asian liver fluke</name>
    <dbReference type="NCBI Taxonomy" id="6198"/>
    <lineage>
        <taxon>Eukaryota</taxon>
        <taxon>Metazoa</taxon>
        <taxon>Spiralia</taxon>
        <taxon>Lophotrochozoa</taxon>
        <taxon>Platyhelminthes</taxon>
        <taxon>Trematoda</taxon>
        <taxon>Digenea</taxon>
        <taxon>Opisthorchiida</taxon>
        <taxon>Opisthorchiata</taxon>
        <taxon>Opisthorchiidae</taxon>
        <taxon>Opisthorchis</taxon>
    </lineage>
</organism>
<keyword evidence="2" id="KW-0489">Methyltransferase</keyword>
<dbReference type="AlphaFoldDB" id="A0A074ZMU1"/>
<proteinExistence type="predicted"/>
<dbReference type="CTD" id="20318735"/>
<dbReference type="PANTHER" id="PTHR13563:SF5">
    <property type="entry name" value="TRNA METHYLTRANSFERASE 10 HOMOLOG C"/>
    <property type="match status" value="1"/>
</dbReference>
<keyword evidence="8" id="KW-0496">Mitochondrion</keyword>
<keyword evidence="4" id="KW-0949">S-adenosyl-L-methionine</keyword>
<feature type="compositionally biased region" description="Basic and acidic residues" evidence="10">
    <location>
        <begin position="789"/>
        <end position="799"/>
    </location>
</feature>
<dbReference type="PANTHER" id="PTHR13563">
    <property type="entry name" value="TRNA (GUANINE-9-) METHYLTRANSFERASE"/>
    <property type="match status" value="1"/>
</dbReference>
<dbReference type="KEGG" id="ovi:T265_04553"/>
<evidence type="ECO:0000256" key="8">
    <source>
        <dbReference type="ARBA" id="ARBA00023128"/>
    </source>
</evidence>
<evidence type="ECO:0000313" key="12">
    <source>
        <dbReference type="EMBL" id="KER28683.1"/>
    </source>
</evidence>
<dbReference type="Gene3D" id="3.40.1280.30">
    <property type="match status" value="1"/>
</dbReference>
<dbReference type="GO" id="GO:0000049">
    <property type="term" value="F:tRNA binding"/>
    <property type="evidence" value="ECO:0007669"/>
    <property type="project" value="TreeGrafter"/>
</dbReference>
<gene>
    <name evidence="12" type="ORF">T265_04553</name>
</gene>
<dbReference type="RefSeq" id="XP_009167581.1">
    <property type="nucleotide sequence ID" value="XM_009169317.1"/>
</dbReference>
<feature type="domain" description="SAM-dependent MTase TRM10-type" evidence="11">
    <location>
        <begin position="523"/>
        <end position="736"/>
    </location>
</feature>
<dbReference type="InterPro" id="IPR028564">
    <property type="entry name" value="MT_TRM10-typ"/>
</dbReference>
<dbReference type="GO" id="GO:0005739">
    <property type="term" value="C:mitochondrion"/>
    <property type="evidence" value="ECO:0007669"/>
    <property type="project" value="UniProtKB-SubCell"/>
</dbReference>
<dbReference type="STRING" id="6198.A0A074ZMU1"/>
<keyword evidence="5" id="KW-0819">tRNA processing</keyword>
<evidence type="ECO:0000256" key="9">
    <source>
        <dbReference type="ARBA" id="ARBA00029803"/>
    </source>
</evidence>
<evidence type="ECO:0000256" key="4">
    <source>
        <dbReference type="ARBA" id="ARBA00022691"/>
    </source>
</evidence>
<comment type="subcellular location">
    <subcellularLocation>
        <location evidence="1">Mitochondrion</location>
    </subcellularLocation>
</comment>
<keyword evidence="6" id="KW-0809">Transit peptide</keyword>
<dbReference type="EMBL" id="KL596694">
    <property type="protein sequence ID" value="KER28683.1"/>
    <property type="molecule type" value="Genomic_DNA"/>
</dbReference>
<dbReference type="GO" id="GO:0032259">
    <property type="term" value="P:methylation"/>
    <property type="evidence" value="ECO:0007669"/>
    <property type="project" value="UniProtKB-KW"/>
</dbReference>
<feature type="region of interest" description="Disordered" evidence="10">
    <location>
        <begin position="763"/>
        <end position="799"/>
    </location>
</feature>
<evidence type="ECO:0000256" key="2">
    <source>
        <dbReference type="ARBA" id="ARBA00022603"/>
    </source>
</evidence>
<reference evidence="12 13" key="1">
    <citation type="submission" date="2013-11" db="EMBL/GenBank/DDBJ databases">
        <title>Opisthorchis viverrini - life in the bile duct.</title>
        <authorList>
            <person name="Young N.D."/>
            <person name="Nagarajan N."/>
            <person name="Lin S.J."/>
            <person name="Korhonen P.K."/>
            <person name="Jex A.R."/>
            <person name="Hall R.S."/>
            <person name="Safavi-Hemami H."/>
            <person name="Kaewkong W."/>
            <person name="Bertrand D."/>
            <person name="Gao S."/>
            <person name="Seet Q."/>
            <person name="Wongkham S."/>
            <person name="Teh B.T."/>
            <person name="Wongkham C."/>
            <person name="Intapan P.M."/>
            <person name="Maleewong W."/>
            <person name="Yang X."/>
            <person name="Hu M."/>
            <person name="Wang Z."/>
            <person name="Hofmann A."/>
            <person name="Sternberg P.W."/>
            <person name="Tan P."/>
            <person name="Wang J."/>
            <person name="Gasser R.B."/>
        </authorList>
    </citation>
    <scope>NUCLEOTIDE SEQUENCE [LARGE SCALE GENOMIC DNA]</scope>
</reference>
<evidence type="ECO:0000256" key="1">
    <source>
        <dbReference type="ARBA" id="ARBA00004173"/>
    </source>
</evidence>
<dbReference type="CDD" id="cd18102">
    <property type="entry name" value="Trm10_MRRP1"/>
    <property type="match status" value="1"/>
</dbReference>
<dbReference type="GO" id="GO:0008168">
    <property type="term" value="F:methyltransferase activity"/>
    <property type="evidence" value="ECO:0007669"/>
    <property type="project" value="UniProtKB-KW"/>
</dbReference>
<dbReference type="InterPro" id="IPR025812">
    <property type="entry name" value="Trm10_C_MTase_dom"/>
</dbReference>
<evidence type="ECO:0000259" key="11">
    <source>
        <dbReference type="PROSITE" id="PS51675"/>
    </source>
</evidence>
<dbReference type="Proteomes" id="UP000054324">
    <property type="component" value="Unassembled WGS sequence"/>
</dbReference>